<dbReference type="OrthoDB" id="5772557at2"/>
<organism evidence="1 2">
    <name type="scientific">Methylomonas lenta</name>
    <dbReference type="NCBI Taxonomy" id="980561"/>
    <lineage>
        <taxon>Bacteria</taxon>
        <taxon>Pseudomonadati</taxon>
        <taxon>Pseudomonadota</taxon>
        <taxon>Gammaproteobacteria</taxon>
        <taxon>Methylococcales</taxon>
        <taxon>Methylococcaceae</taxon>
        <taxon>Methylomonas</taxon>
    </lineage>
</organism>
<protein>
    <submittedName>
        <fullName evidence="1">Uncharacterized protein</fullName>
    </submittedName>
</protein>
<accession>A0A177NEG9</accession>
<dbReference type="STRING" id="980561.A1359_07340"/>
<dbReference type="EMBL" id="LUUI01000095">
    <property type="protein sequence ID" value="OAI16458.1"/>
    <property type="molecule type" value="Genomic_DNA"/>
</dbReference>
<evidence type="ECO:0000313" key="1">
    <source>
        <dbReference type="EMBL" id="OAI16458.1"/>
    </source>
</evidence>
<dbReference type="RefSeq" id="WP_066980933.1">
    <property type="nucleotide sequence ID" value="NZ_LUUI01000095.1"/>
</dbReference>
<comment type="caution">
    <text evidence="1">The sequence shown here is derived from an EMBL/GenBank/DDBJ whole genome shotgun (WGS) entry which is preliminary data.</text>
</comment>
<evidence type="ECO:0000313" key="2">
    <source>
        <dbReference type="Proteomes" id="UP000078476"/>
    </source>
</evidence>
<proteinExistence type="predicted"/>
<name>A0A177NEG9_9GAMM</name>
<keyword evidence="2" id="KW-1185">Reference proteome</keyword>
<dbReference type="Proteomes" id="UP000078476">
    <property type="component" value="Unassembled WGS sequence"/>
</dbReference>
<sequence length="75" mass="8491">MQAIEFEATTFQHTIRVPDDIPDGVTLRVLLLVDDSKTKNDNSHWKHLLGSMPDVGSDEDFARSLDYGRTVSWDS</sequence>
<reference evidence="1 2" key="1">
    <citation type="submission" date="2016-03" db="EMBL/GenBank/DDBJ databases">
        <authorList>
            <person name="Ploux O."/>
        </authorList>
    </citation>
    <scope>NUCLEOTIDE SEQUENCE [LARGE SCALE GENOMIC DNA]</scope>
    <source>
        <strain evidence="1 2">R-45370</strain>
    </source>
</reference>
<dbReference type="AlphaFoldDB" id="A0A177NEG9"/>
<gene>
    <name evidence="1" type="ORF">A1359_07340</name>
</gene>